<keyword evidence="3" id="KW-1185">Reference proteome</keyword>
<keyword evidence="1" id="KW-0812">Transmembrane</keyword>
<name>A0A2Y9ASV6_9MICO</name>
<feature type="transmembrane region" description="Helical" evidence="1">
    <location>
        <begin position="271"/>
        <end position="292"/>
    </location>
</feature>
<feature type="transmembrane region" description="Helical" evidence="1">
    <location>
        <begin position="37"/>
        <end position="57"/>
    </location>
</feature>
<organism evidence="2 3">
    <name type="scientific">Georgenia satyanarayanai</name>
    <dbReference type="NCBI Taxonomy" id="860221"/>
    <lineage>
        <taxon>Bacteria</taxon>
        <taxon>Bacillati</taxon>
        <taxon>Actinomycetota</taxon>
        <taxon>Actinomycetes</taxon>
        <taxon>Micrococcales</taxon>
        <taxon>Bogoriellaceae</taxon>
        <taxon>Georgenia</taxon>
    </lineage>
</organism>
<feature type="transmembrane region" description="Helical" evidence="1">
    <location>
        <begin position="69"/>
        <end position="92"/>
    </location>
</feature>
<protein>
    <submittedName>
        <fullName evidence="2">Uncharacterized protein</fullName>
    </submittedName>
</protein>
<accession>A0A2Y9ASV6</accession>
<dbReference type="EMBL" id="UETB01000017">
    <property type="protein sequence ID" value="SSA46388.1"/>
    <property type="molecule type" value="Genomic_DNA"/>
</dbReference>
<dbReference type="Proteomes" id="UP000250222">
    <property type="component" value="Unassembled WGS sequence"/>
</dbReference>
<reference evidence="2 3" key="1">
    <citation type="submission" date="2016-10" db="EMBL/GenBank/DDBJ databases">
        <authorList>
            <person name="Cai Z."/>
        </authorList>
    </citation>
    <scope>NUCLEOTIDE SEQUENCE [LARGE SCALE GENOMIC DNA]</scope>
    <source>
        <strain evidence="2 3">CGMCC 1.10826</strain>
    </source>
</reference>
<evidence type="ECO:0000313" key="2">
    <source>
        <dbReference type="EMBL" id="SSA46388.1"/>
    </source>
</evidence>
<evidence type="ECO:0000256" key="1">
    <source>
        <dbReference type="SAM" id="Phobius"/>
    </source>
</evidence>
<gene>
    <name evidence="2" type="ORF">SAMN05216184_11710</name>
</gene>
<dbReference type="AlphaFoldDB" id="A0A2Y9ASV6"/>
<feature type="transmembrane region" description="Helical" evidence="1">
    <location>
        <begin position="246"/>
        <end position="265"/>
    </location>
</feature>
<sequence length="305" mass="31630">MPSGTHNGPGRPTILHGAAPVAAWRRSALLAPARRPVLHRVAMAAAAVAFVLTVIGTETARRGGDVVPGLLISTGAGAVGLLGALAVLALVAGELFGGPHPPTDALVVVEPDPDRGRVSVMFRRRARLWTDGRVLGFIGAEREDHRWPLHGADGLAAVETMPLPGGTDHLVRLRGADGRVRGHLLSAQWWPAGVDASAGGPLHELAASAGLPVQGVPYRSSSYPAVTLDHHLGPHSTPVMLWQSTAMLDLVSGVFLALVASLRLADASWAPLSLGLGVVTTLLSALAIAAVHRPHRLSVRGRHGA</sequence>
<proteinExistence type="predicted"/>
<keyword evidence="1" id="KW-1133">Transmembrane helix</keyword>
<evidence type="ECO:0000313" key="3">
    <source>
        <dbReference type="Proteomes" id="UP000250222"/>
    </source>
</evidence>
<keyword evidence="1" id="KW-0472">Membrane</keyword>
<dbReference type="RefSeq" id="WP_110853633.1">
    <property type="nucleotide sequence ID" value="NZ_QKLZ01000017.1"/>
</dbReference>